<dbReference type="EMBL" id="CP017641">
    <property type="protein sequence ID" value="APZ96205.1"/>
    <property type="molecule type" value="Genomic_DNA"/>
</dbReference>
<dbReference type="RefSeq" id="WP_145944446.1">
    <property type="nucleotide sequence ID" value="NZ_CP017641.1"/>
</dbReference>
<organism evidence="1 2">
    <name type="scientific">Fuerstiella marisgermanici</name>
    <dbReference type="NCBI Taxonomy" id="1891926"/>
    <lineage>
        <taxon>Bacteria</taxon>
        <taxon>Pseudomonadati</taxon>
        <taxon>Planctomycetota</taxon>
        <taxon>Planctomycetia</taxon>
        <taxon>Planctomycetales</taxon>
        <taxon>Planctomycetaceae</taxon>
        <taxon>Fuerstiella</taxon>
    </lineage>
</organism>
<dbReference type="STRING" id="1891926.Fuma_05873"/>
<keyword evidence="2" id="KW-1185">Reference proteome</keyword>
<proteinExistence type="predicted"/>
<evidence type="ECO:0000313" key="2">
    <source>
        <dbReference type="Proteomes" id="UP000187735"/>
    </source>
</evidence>
<gene>
    <name evidence="1" type="ORF">Fuma_05873</name>
</gene>
<evidence type="ECO:0000313" key="1">
    <source>
        <dbReference type="EMBL" id="APZ96205.1"/>
    </source>
</evidence>
<reference evidence="1 2" key="1">
    <citation type="journal article" date="2016" name="Front. Microbiol.">
        <title>Fuerstia marisgermanicae gen. nov., sp. nov., an Unusual Member of the Phylum Planctomycetes from the German Wadden Sea.</title>
        <authorList>
            <person name="Kohn T."/>
            <person name="Heuer A."/>
            <person name="Jogler M."/>
            <person name="Vollmers J."/>
            <person name="Boedeker C."/>
            <person name="Bunk B."/>
            <person name="Rast P."/>
            <person name="Borchert D."/>
            <person name="Glockner I."/>
            <person name="Freese H.M."/>
            <person name="Klenk H.P."/>
            <person name="Overmann J."/>
            <person name="Kaster A.K."/>
            <person name="Rohde M."/>
            <person name="Wiegand S."/>
            <person name="Jogler C."/>
        </authorList>
    </citation>
    <scope>NUCLEOTIDE SEQUENCE [LARGE SCALE GENOMIC DNA]</scope>
    <source>
        <strain evidence="1 2">NH11</strain>
    </source>
</reference>
<name>A0A1P8WQ84_9PLAN</name>
<accession>A0A1P8WQ84</accession>
<sequence>MKNTDSKFEQHLLQLKPTDCDKLITDTFYQAGWEASARSRVASASSHRWRTVSTLLTGTLCGMVISAGFNSWRDRSVDATSRMPVAANVEPTTEDGIAVVPPVTVGESKRNAIVNWPELTASFLPWQRMLAEPEAGVIPPAAMPLSVAARQQWGDERIANFPRGYSRHAATNEATAQNPVMRAFPATEQRVLELL</sequence>
<dbReference type="AlphaFoldDB" id="A0A1P8WQ84"/>
<dbReference type="Proteomes" id="UP000187735">
    <property type="component" value="Chromosome"/>
</dbReference>
<dbReference type="KEGG" id="fmr:Fuma_05873"/>
<protein>
    <submittedName>
        <fullName evidence="1">Uncharacterized protein</fullName>
    </submittedName>
</protein>